<dbReference type="EMBL" id="LR797129">
    <property type="protein sequence ID" value="CAB4188538.1"/>
    <property type="molecule type" value="Genomic_DNA"/>
</dbReference>
<accession>A0A6J5R4I4</accession>
<name>A0A6J5R4I4_9CAUD</name>
<proteinExistence type="predicted"/>
<reference evidence="1" key="1">
    <citation type="submission" date="2020-05" db="EMBL/GenBank/DDBJ databases">
        <authorList>
            <person name="Chiriac C."/>
            <person name="Salcher M."/>
            <person name="Ghai R."/>
            <person name="Kavagutti S V."/>
        </authorList>
    </citation>
    <scope>NUCLEOTIDE SEQUENCE</scope>
</reference>
<gene>
    <name evidence="1" type="ORF">UFOVP1175_34</name>
</gene>
<evidence type="ECO:0000313" key="1">
    <source>
        <dbReference type="EMBL" id="CAB4188538.1"/>
    </source>
</evidence>
<organism evidence="1">
    <name type="scientific">uncultured Caudovirales phage</name>
    <dbReference type="NCBI Taxonomy" id="2100421"/>
    <lineage>
        <taxon>Viruses</taxon>
        <taxon>Duplodnaviria</taxon>
        <taxon>Heunggongvirae</taxon>
        <taxon>Uroviricota</taxon>
        <taxon>Caudoviricetes</taxon>
        <taxon>Peduoviridae</taxon>
        <taxon>Maltschvirus</taxon>
        <taxon>Maltschvirus maltsch</taxon>
    </lineage>
</organism>
<protein>
    <submittedName>
        <fullName evidence="1">Uncharacterized protein</fullName>
    </submittedName>
</protein>
<sequence>MKFTLPIFYSYKMTYSRVYGMVNENMVRMEIMPSATNDKSCTIEQEEIDELQLSVSMARNENQHEFKYESEGVFHHQFMVYHREMFYTLFPDARPSI</sequence>